<evidence type="ECO:0000313" key="2">
    <source>
        <dbReference type="EMBL" id="ARU57762.1"/>
    </source>
</evidence>
<dbReference type="InterPro" id="IPR047688">
    <property type="entry name" value="Endonuc_SmrA"/>
</dbReference>
<feature type="domain" description="Smr" evidence="1">
    <location>
        <begin position="97"/>
        <end position="178"/>
    </location>
</feature>
<dbReference type="RefSeq" id="WP_087462623.1">
    <property type="nucleotide sequence ID" value="NZ_CP021425.1"/>
</dbReference>
<dbReference type="GO" id="GO:0004520">
    <property type="term" value="F:DNA endonuclease activity"/>
    <property type="evidence" value="ECO:0007669"/>
    <property type="project" value="TreeGrafter"/>
</dbReference>
<protein>
    <submittedName>
        <fullName evidence="2">Smr protein/MutS2</fullName>
    </submittedName>
</protein>
<dbReference type="OrthoDB" id="9808881at2"/>
<dbReference type="KEGG" id="ome:OLMES_3741"/>
<dbReference type="InterPro" id="IPR002625">
    <property type="entry name" value="Smr_dom"/>
</dbReference>
<dbReference type="SUPFAM" id="SSF160443">
    <property type="entry name" value="SMR domain-like"/>
    <property type="match status" value="1"/>
</dbReference>
<gene>
    <name evidence="2" type="ORF">OLMES_3741</name>
</gene>
<reference evidence="2 3" key="1">
    <citation type="submission" date="2017-05" db="EMBL/GenBank/DDBJ databases">
        <title>Genomic insights into alkan degradation activity of Oleiphilus messinensis.</title>
        <authorList>
            <person name="Kozyavkin S.A."/>
            <person name="Slesarev A.I."/>
            <person name="Golyshin P.N."/>
            <person name="Korzhenkov A."/>
            <person name="Golyshina O.N."/>
            <person name="Toshchakov S.V."/>
        </authorList>
    </citation>
    <scope>NUCLEOTIDE SEQUENCE [LARGE SCALE GENOMIC DNA]</scope>
    <source>
        <strain evidence="2 3">ME102</strain>
    </source>
</reference>
<dbReference type="Pfam" id="PF01713">
    <property type="entry name" value="Smr"/>
    <property type="match status" value="1"/>
</dbReference>
<dbReference type="InterPro" id="IPR036063">
    <property type="entry name" value="Smr_dom_sf"/>
</dbReference>
<accession>A0A1Y0IB53</accession>
<keyword evidence="3" id="KW-1185">Reference proteome</keyword>
<proteinExistence type="predicted"/>
<evidence type="ECO:0000313" key="3">
    <source>
        <dbReference type="Proteomes" id="UP000196027"/>
    </source>
</evidence>
<dbReference type="Proteomes" id="UP000196027">
    <property type="component" value="Chromosome"/>
</dbReference>
<dbReference type="SMART" id="SM00463">
    <property type="entry name" value="SMR"/>
    <property type="match status" value="1"/>
</dbReference>
<dbReference type="AlphaFoldDB" id="A0A1Y0IB53"/>
<sequence>MSKNPELEAFFKSEMEGVRRLGNDRANIKRFNETTPGTEIRRRRAVSDDKVDQDHLTDSEHIELLGPADILEFRRDGVQIGVFRKLRLGKYDIEARLDLHKMSVDDSRREVFRFIRDCMQYGLRTVIILHGKGERNPEQRALLKSYLAKWLPEMEDVLAFHSAQRQHGGTGAVYVMLRKNDRERQLNKERHGGK</sequence>
<dbReference type="PANTHER" id="PTHR35562:SF2">
    <property type="entry name" value="DNA ENDONUCLEASE SMRA-RELATED"/>
    <property type="match status" value="1"/>
</dbReference>
<name>A0A1Y0IB53_9GAMM</name>
<organism evidence="2 3">
    <name type="scientific">Oleiphilus messinensis</name>
    <dbReference type="NCBI Taxonomy" id="141451"/>
    <lineage>
        <taxon>Bacteria</taxon>
        <taxon>Pseudomonadati</taxon>
        <taxon>Pseudomonadota</taxon>
        <taxon>Gammaproteobacteria</taxon>
        <taxon>Oceanospirillales</taxon>
        <taxon>Oleiphilaceae</taxon>
        <taxon>Oleiphilus</taxon>
    </lineage>
</organism>
<dbReference type="EMBL" id="CP021425">
    <property type="protein sequence ID" value="ARU57762.1"/>
    <property type="molecule type" value="Genomic_DNA"/>
</dbReference>
<dbReference type="NCBIfam" id="NF033154">
    <property type="entry name" value="endonuc_SmrA"/>
    <property type="match status" value="1"/>
</dbReference>
<dbReference type="PROSITE" id="PS50828">
    <property type="entry name" value="SMR"/>
    <property type="match status" value="1"/>
</dbReference>
<dbReference type="Gene3D" id="3.30.1370.110">
    <property type="match status" value="1"/>
</dbReference>
<dbReference type="PANTHER" id="PTHR35562">
    <property type="entry name" value="DNA ENDONUCLEASE SMRA-RELATED"/>
    <property type="match status" value="1"/>
</dbReference>
<evidence type="ECO:0000259" key="1">
    <source>
        <dbReference type="PROSITE" id="PS50828"/>
    </source>
</evidence>